<evidence type="ECO:0000256" key="7">
    <source>
        <dbReference type="ARBA" id="ARBA00022989"/>
    </source>
</evidence>
<name>A5DG66_PICGU</name>
<dbReference type="SUPFAM" id="SSF103481">
    <property type="entry name" value="Multidrug resistance efflux transporter EmrE"/>
    <property type="match status" value="1"/>
</dbReference>
<dbReference type="GeneID" id="5128088"/>
<dbReference type="InterPro" id="IPR037185">
    <property type="entry name" value="EmrE-like"/>
</dbReference>
<evidence type="ECO:0000256" key="3">
    <source>
        <dbReference type="ARBA" id="ARBA00022448"/>
    </source>
</evidence>
<dbReference type="OMA" id="CGAIGQV"/>
<evidence type="ECO:0000256" key="5">
    <source>
        <dbReference type="ARBA" id="ARBA00022692"/>
    </source>
</evidence>
<evidence type="ECO:0000313" key="11">
    <source>
        <dbReference type="EMBL" id="EDK38169.2"/>
    </source>
</evidence>
<reference evidence="11 12" key="1">
    <citation type="journal article" date="2009" name="Nature">
        <title>Evolution of pathogenicity and sexual reproduction in eight Candida genomes.</title>
        <authorList>
            <person name="Butler G."/>
            <person name="Rasmussen M.D."/>
            <person name="Lin M.F."/>
            <person name="Santos M.A."/>
            <person name="Sakthikumar S."/>
            <person name="Munro C.A."/>
            <person name="Rheinbay E."/>
            <person name="Grabherr M."/>
            <person name="Forche A."/>
            <person name="Reedy J.L."/>
            <person name="Agrafioti I."/>
            <person name="Arnaud M.B."/>
            <person name="Bates S."/>
            <person name="Brown A.J."/>
            <person name="Brunke S."/>
            <person name="Costanzo M.C."/>
            <person name="Fitzpatrick D.A."/>
            <person name="de Groot P.W."/>
            <person name="Harris D."/>
            <person name="Hoyer L.L."/>
            <person name="Hube B."/>
            <person name="Klis F.M."/>
            <person name="Kodira C."/>
            <person name="Lennard N."/>
            <person name="Logue M.E."/>
            <person name="Martin R."/>
            <person name="Neiman A.M."/>
            <person name="Nikolaou E."/>
            <person name="Quail M.A."/>
            <person name="Quinn J."/>
            <person name="Santos M.C."/>
            <person name="Schmitzberger F.F."/>
            <person name="Sherlock G."/>
            <person name="Shah P."/>
            <person name="Silverstein K.A."/>
            <person name="Skrzypek M.S."/>
            <person name="Soll D."/>
            <person name="Staggs R."/>
            <person name="Stansfield I."/>
            <person name="Stumpf M.P."/>
            <person name="Sudbery P.E."/>
            <person name="Srikantha T."/>
            <person name="Zeng Q."/>
            <person name="Berman J."/>
            <person name="Berriman M."/>
            <person name="Heitman J."/>
            <person name="Gow N.A."/>
            <person name="Lorenz M.C."/>
            <person name="Birren B.W."/>
            <person name="Kellis M."/>
            <person name="Cuomo C.A."/>
        </authorList>
    </citation>
    <scope>NUCLEOTIDE SEQUENCE [LARGE SCALE GENOMIC DNA]</scope>
    <source>
        <strain evidence="12">ATCC 6260 / CBS 566 / DSM 6381 / JCM 1539 / NBRC 10279 / NRRL Y-324</strain>
    </source>
</reference>
<evidence type="ECO:0000256" key="4">
    <source>
        <dbReference type="ARBA" id="ARBA00022597"/>
    </source>
</evidence>
<proteinExistence type="inferred from homology"/>
<keyword evidence="6" id="KW-0256">Endoplasmic reticulum</keyword>
<dbReference type="EMBL" id="CH408156">
    <property type="protein sequence ID" value="EDK38169.2"/>
    <property type="molecule type" value="Genomic_DNA"/>
</dbReference>
<evidence type="ECO:0000256" key="1">
    <source>
        <dbReference type="ARBA" id="ARBA00004477"/>
    </source>
</evidence>
<dbReference type="PANTHER" id="PTHR10778">
    <property type="entry name" value="SOLUTE CARRIER FAMILY 35 MEMBER B"/>
    <property type="match status" value="1"/>
</dbReference>
<evidence type="ECO:0000256" key="10">
    <source>
        <dbReference type="SAM" id="Phobius"/>
    </source>
</evidence>
<keyword evidence="4" id="KW-0762">Sugar transport</keyword>
<dbReference type="GO" id="GO:0005460">
    <property type="term" value="F:UDP-glucose transmembrane transporter activity"/>
    <property type="evidence" value="ECO:0007669"/>
    <property type="project" value="TreeGrafter"/>
</dbReference>
<protein>
    <recommendedName>
        <fullName evidence="9">UDP-galactose transporter homolog 1</fullName>
    </recommendedName>
</protein>
<evidence type="ECO:0000256" key="9">
    <source>
        <dbReference type="ARBA" id="ARBA00041103"/>
    </source>
</evidence>
<organism evidence="11 12">
    <name type="scientific">Meyerozyma guilliermondii (strain ATCC 6260 / CBS 566 / DSM 6381 / JCM 1539 / NBRC 10279 / NRRL Y-324)</name>
    <name type="common">Yeast</name>
    <name type="synonym">Candida guilliermondii</name>
    <dbReference type="NCBI Taxonomy" id="294746"/>
    <lineage>
        <taxon>Eukaryota</taxon>
        <taxon>Fungi</taxon>
        <taxon>Dikarya</taxon>
        <taxon>Ascomycota</taxon>
        <taxon>Saccharomycotina</taxon>
        <taxon>Pichiomycetes</taxon>
        <taxon>Debaryomycetaceae</taxon>
        <taxon>Meyerozyma</taxon>
    </lineage>
</organism>
<dbReference type="GO" id="GO:0000139">
    <property type="term" value="C:Golgi membrane"/>
    <property type="evidence" value="ECO:0007669"/>
    <property type="project" value="TreeGrafter"/>
</dbReference>
<dbReference type="PANTHER" id="PTHR10778:SF10">
    <property type="entry name" value="SOLUTE CARRIER FAMILY 35 MEMBER B1"/>
    <property type="match status" value="1"/>
</dbReference>
<keyword evidence="8 10" id="KW-0472">Membrane</keyword>
<dbReference type="InterPro" id="IPR013657">
    <property type="entry name" value="SCL35B1-4/HUT1"/>
</dbReference>
<dbReference type="eggNOG" id="KOG1581">
    <property type="taxonomic scope" value="Eukaryota"/>
</dbReference>
<evidence type="ECO:0000256" key="2">
    <source>
        <dbReference type="ARBA" id="ARBA00010694"/>
    </source>
</evidence>
<feature type="transmembrane region" description="Helical" evidence="10">
    <location>
        <begin position="89"/>
        <end position="111"/>
    </location>
</feature>
<dbReference type="FunCoup" id="A5DG66">
    <property type="interactions" value="472"/>
</dbReference>
<dbReference type="Proteomes" id="UP000001997">
    <property type="component" value="Unassembled WGS sequence"/>
</dbReference>
<keyword evidence="3" id="KW-0813">Transport</keyword>
<keyword evidence="5 10" id="KW-0812">Transmembrane</keyword>
<dbReference type="HOGENOM" id="CLU_036019_0_2_1"/>
<dbReference type="KEGG" id="pgu:PGUG_02267"/>
<dbReference type="GO" id="GO:0005459">
    <property type="term" value="F:UDP-galactose transmembrane transporter activity"/>
    <property type="evidence" value="ECO:0007669"/>
    <property type="project" value="TreeGrafter"/>
</dbReference>
<keyword evidence="12" id="KW-1185">Reference proteome</keyword>
<dbReference type="RefSeq" id="XP_001486596.2">
    <property type="nucleotide sequence ID" value="XM_001486546.1"/>
</dbReference>
<dbReference type="Pfam" id="PF08449">
    <property type="entry name" value="UAA"/>
    <property type="match status" value="1"/>
</dbReference>
<dbReference type="STRING" id="294746.A5DG66"/>
<sequence>MKQVTVLLGCVLGLYGSFLSWSVLQERINTKPYGNNPSTGHPDFYKSPLIINTVQALFASIVGFVYSVISSKSSPFTIFTRNEKKHSSVYLRSLFILSLTSSISSPVAYQSLKHVDYLAFLLAKSCKLIPVILVHSVLYQTKFPFYKYVVAGAVTLGVVVFTFANSLRPEKVSMNDGNTALGLFQLVASMVLDGLTNSSQDQLFKWANTAKPKVKLTGARLMCILNAFIFINSLAFTALFRFDSEIAYTYNFAKHYPQVIMHVVQFGLLGALGQVFVFIILERFDSLILITATVTRKMISMMLSVVLFGHVLSPTQWTGVSLVFMGIGYEAWMSSSEKSKKAAQTEKEKKSQ</sequence>
<evidence type="ECO:0000256" key="6">
    <source>
        <dbReference type="ARBA" id="ARBA00022824"/>
    </source>
</evidence>
<keyword evidence="7 10" id="KW-1133">Transmembrane helix</keyword>
<dbReference type="GO" id="GO:0005789">
    <property type="term" value="C:endoplasmic reticulum membrane"/>
    <property type="evidence" value="ECO:0007669"/>
    <property type="project" value="UniProtKB-SubCell"/>
</dbReference>
<evidence type="ECO:0000256" key="8">
    <source>
        <dbReference type="ARBA" id="ARBA00023136"/>
    </source>
</evidence>
<accession>A5DG66</accession>
<dbReference type="OrthoDB" id="1601at2759"/>
<feature type="transmembrane region" description="Helical" evidence="10">
    <location>
        <begin position="145"/>
        <end position="167"/>
    </location>
</feature>
<gene>
    <name evidence="11" type="ORF">PGUG_02267</name>
</gene>
<dbReference type="AlphaFoldDB" id="A5DG66"/>
<comment type="similarity">
    <text evidence="2">Belongs to the nucleotide-sugar transporter family. SLC35B subfamily.</text>
</comment>
<evidence type="ECO:0000313" key="12">
    <source>
        <dbReference type="Proteomes" id="UP000001997"/>
    </source>
</evidence>
<feature type="transmembrane region" description="Helical" evidence="10">
    <location>
        <begin position="49"/>
        <end position="69"/>
    </location>
</feature>
<comment type="subcellular location">
    <subcellularLocation>
        <location evidence="1">Endoplasmic reticulum membrane</location>
        <topology evidence="1">Multi-pass membrane protein</topology>
    </subcellularLocation>
</comment>
<feature type="transmembrane region" description="Helical" evidence="10">
    <location>
        <begin position="217"/>
        <end position="239"/>
    </location>
</feature>
<feature type="transmembrane region" description="Helical" evidence="10">
    <location>
        <begin position="259"/>
        <end position="280"/>
    </location>
</feature>
<dbReference type="InParanoid" id="A5DG66"/>